<keyword evidence="1" id="KW-0732">Signal</keyword>
<feature type="signal peptide" evidence="1">
    <location>
        <begin position="1"/>
        <end position="50"/>
    </location>
</feature>
<dbReference type="InterPro" id="IPR018711">
    <property type="entry name" value="NAGPA"/>
</dbReference>
<organism evidence="3 4">
    <name type="scientific">Methylobacterium isbiliense</name>
    <dbReference type="NCBI Taxonomy" id="315478"/>
    <lineage>
        <taxon>Bacteria</taxon>
        <taxon>Pseudomonadati</taxon>
        <taxon>Pseudomonadota</taxon>
        <taxon>Alphaproteobacteria</taxon>
        <taxon>Hyphomicrobiales</taxon>
        <taxon>Methylobacteriaceae</taxon>
        <taxon>Methylobacterium</taxon>
    </lineage>
</organism>
<accession>A0ABQ4SG30</accession>
<name>A0ABQ4SG30_9HYPH</name>
<evidence type="ECO:0000313" key="3">
    <source>
        <dbReference type="EMBL" id="GJE01336.1"/>
    </source>
</evidence>
<protein>
    <recommendedName>
        <fullName evidence="2">Phosphodiester glycosidase domain-containing protein</fullName>
    </recommendedName>
</protein>
<keyword evidence="4" id="KW-1185">Reference proteome</keyword>
<proteinExistence type="predicted"/>
<sequence>MLQKVVIDCYRVGAAGRRRDSPGRWMRMTRRGLILAAAFAAFLFGQPARAAGTATAAPPAGCQPVTHEGERFVACTVDLRRARVRLFWRGADGLPYGSLSRLASAQGAGLVFAMNAGMYDTGLAPVGLYVEEGRELKAANTQDGPGNFHLKPNGVFYVSGTKAGVVETGRYLRGRVKAEYATQSGPMLVINGRIHPKISTNGPSLKIRNGVGVRPDGHSAVFAISEGPVTFGAFARLFRDGLNCPNALFLDGSVSSLYAPALNRSDLGRPLGPLVGAVPR</sequence>
<feature type="domain" description="Phosphodiester glycosidase" evidence="2">
    <location>
        <begin position="109"/>
        <end position="258"/>
    </location>
</feature>
<gene>
    <name evidence="3" type="ORF">GMJLKIPL_3266</name>
</gene>
<reference evidence="3" key="1">
    <citation type="journal article" date="2021" name="Front. Microbiol.">
        <title>Comprehensive Comparative Genomics and Phenotyping of Methylobacterium Species.</title>
        <authorList>
            <person name="Alessa O."/>
            <person name="Ogura Y."/>
            <person name="Fujitani Y."/>
            <person name="Takami H."/>
            <person name="Hayashi T."/>
            <person name="Sahin N."/>
            <person name="Tani A."/>
        </authorList>
    </citation>
    <scope>NUCLEOTIDE SEQUENCE</scope>
    <source>
        <strain evidence="3">DSM 17168</strain>
    </source>
</reference>
<evidence type="ECO:0000313" key="4">
    <source>
        <dbReference type="Proteomes" id="UP001055153"/>
    </source>
</evidence>
<feature type="chain" id="PRO_5047051439" description="Phosphodiester glycosidase domain-containing protein" evidence="1">
    <location>
        <begin position="51"/>
        <end position="280"/>
    </location>
</feature>
<dbReference type="Proteomes" id="UP001055153">
    <property type="component" value="Unassembled WGS sequence"/>
</dbReference>
<evidence type="ECO:0000259" key="2">
    <source>
        <dbReference type="Pfam" id="PF09992"/>
    </source>
</evidence>
<evidence type="ECO:0000256" key="1">
    <source>
        <dbReference type="SAM" id="SignalP"/>
    </source>
</evidence>
<dbReference type="Pfam" id="PF09992">
    <property type="entry name" value="NAGPA"/>
    <property type="match status" value="1"/>
</dbReference>
<reference evidence="3" key="2">
    <citation type="submission" date="2021-08" db="EMBL/GenBank/DDBJ databases">
        <authorList>
            <person name="Tani A."/>
            <person name="Ola A."/>
            <person name="Ogura Y."/>
            <person name="Katsura K."/>
            <person name="Hayashi T."/>
        </authorList>
    </citation>
    <scope>NUCLEOTIDE SEQUENCE</scope>
    <source>
        <strain evidence="3">DSM 17168</strain>
    </source>
</reference>
<comment type="caution">
    <text evidence="3">The sequence shown here is derived from an EMBL/GenBank/DDBJ whole genome shotgun (WGS) entry which is preliminary data.</text>
</comment>
<dbReference type="EMBL" id="BPQQ01000036">
    <property type="protein sequence ID" value="GJE01336.1"/>
    <property type="molecule type" value="Genomic_DNA"/>
</dbReference>